<organism evidence="1 2">
    <name type="scientific">Flavivirga aquatica</name>
    <dbReference type="NCBI Taxonomy" id="1849968"/>
    <lineage>
        <taxon>Bacteria</taxon>
        <taxon>Pseudomonadati</taxon>
        <taxon>Bacteroidota</taxon>
        <taxon>Flavobacteriia</taxon>
        <taxon>Flavobacteriales</taxon>
        <taxon>Flavobacteriaceae</taxon>
        <taxon>Flavivirga</taxon>
    </lineage>
</organism>
<reference evidence="1 2" key="1">
    <citation type="submission" date="2016-05" db="EMBL/GenBank/DDBJ databases">
        <title>Draft Genome Sequence of Algibacter sp. Strain SK-16 Isolated from the Surface Water of Aburatsubo Inlet.</title>
        <authorList>
            <person name="Wong S.-K."/>
            <person name="Yoshizawa S."/>
            <person name="Nakajima Y."/>
            <person name="Ogura Y."/>
            <person name="Tetsuya H."/>
            <person name="Hamasaki K."/>
        </authorList>
    </citation>
    <scope>NUCLEOTIDE SEQUENCE [LARGE SCALE GENOMIC DNA]</scope>
    <source>
        <strain evidence="1 2">SK-16</strain>
    </source>
</reference>
<dbReference type="EMBL" id="MDJD01000043">
    <property type="protein sequence ID" value="OEK07891.1"/>
    <property type="molecule type" value="Genomic_DNA"/>
</dbReference>
<sequence length="149" mass="16911">MQENLQDIINLLHDIKGNGTFVVAGTKNLMIPGLRIDGFGEVSFPIEINQIQSIINVSHKAPFGKGSKTIYDDSVRNVWEIDAEPISFHNPEWLPFLKTIVNQTKKGLGFEKQNVVEVNLYKLLIYESGSFFLSHKDSGNVWYLSDWIT</sequence>
<accession>A0A1E5T948</accession>
<evidence type="ECO:0000313" key="2">
    <source>
        <dbReference type="Proteomes" id="UP000095713"/>
    </source>
</evidence>
<dbReference type="PANTHER" id="PTHR33099:SF13">
    <property type="entry name" value="F-BOX DOMAIN-CONTAINING PROTEIN-RELATED"/>
    <property type="match status" value="1"/>
</dbReference>
<name>A0A1E5T948_9FLAO</name>
<gene>
    <name evidence="1" type="ORF">A8C32_15545</name>
</gene>
<protein>
    <submittedName>
        <fullName evidence="1">Uncharacterized protein</fullName>
    </submittedName>
</protein>
<dbReference type="STRING" id="1849968.A8C32_15545"/>
<dbReference type="Gene3D" id="2.60.120.620">
    <property type="entry name" value="q2cbj1_9rhob like domain"/>
    <property type="match status" value="1"/>
</dbReference>
<keyword evidence="2" id="KW-1185">Reference proteome</keyword>
<evidence type="ECO:0000313" key="1">
    <source>
        <dbReference type="EMBL" id="OEK07891.1"/>
    </source>
</evidence>
<dbReference type="AlphaFoldDB" id="A0A1E5T948"/>
<proteinExistence type="predicted"/>
<dbReference type="Proteomes" id="UP000095713">
    <property type="component" value="Unassembled WGS sequence"/>
</dbReference>
<dbReference type="PANTHER" id="PTHR33099">
    <property type="entry name" value="FE2OG DIOXYGENASE DOMAIN-CONTAINING PROTEIN"/>
    <property type="match status" value="1"/>
</dbReference>
<comment type="caution">
    <text evidence="1">The sequence shown here is derived from an EMBL/GenBank/DDBJ whole genome shotgun (WGS) entry which is preliminary data.</text>
</comment>